<dbReference type="CDD" id="cd02947">
    <property type="entry name" value="TRX_family"/>
    <property type="match status" value="1"/>
</dbReference>
<dbReference type="OrthoDB" id="7950124at2"/>
<feature type="signal peptide" evidence="2">
    <location>
        <begin position="1"/>
        <end position="25"/>
    </location>
</feature>
<keyword evidence="1" id="KW-0676">Redox-active center</keyword>
<dbReference type="InterPro" id="IPR013766">
    <property type="entry name" value="Thioredoxin_domain"/>
</dbReference>
<comment type="caution">
    <text evidence="4">The sequence shown here is derived from an EMBL/GenBank/DDBJ whole genome shotgun (WGS) entry which is preliminary data.</text>
</comment>
<keyword evidence="5" id="KW-1185">Reference proteome</keyword>
<gene>
    <name evidence="4" type="ORF">AE618_16210</name>
</gene>
<evidence type="ECO:0000313" key="4">
    <source>
        <dbReference type="EMBL" id="KPH80060.1"/>
    </source>
</evidence>
<dbReference type="Proteomes" id="UP000037822">
    <property type="component" value="Unassembled WGS sequence"/>
</dbReference>
<feature type="domain" description="Thioredoxin" evidence="3">
    <location>
        <begin position="17"/>
        <end position="131"/>
    </location>
</feature>
<evidence type="ECO:0000313" key="5">
    <source>
        <dbReference type="Proteomes" id="UP000037822"/>
    </source>
</evidence>
<reference evidence="4 5" key="1">
    <citation type="submission" date="2015-07" db="EMBL/GenBank/DDBJ databases">
        <title>Whole genome sequencing of Bosea vaviloviae isolated from cave pool.</title>
        <authorList>
            <person name="Tan N.E.H."/>
            <person name="Lee Y.P."/>
            <person name="Gan H.M."/>
            <person name="Barton H."/>
            <person name="Savka M.A."/>
        </authorList>
    </citation>
    <scope>NUCLEOTIDE SEQUENCE [LARGE SCALE GENOMIC DNA]</scope>
    <source>
        <strain evidence="4 5">SD260</strain>
    </source>
</reference>
<feature type="chain" id="PRO_5005870939" evidence="2">
    <location>
        <begin position="26"/>
        <end position="131"/>
    </location>
</feature>
<dbReference type="Gene3D" id="3.40.30.10">
    <property type="entry name" value="Glutaredoxin"/>
    <property type="match status" value="1"/>
</dbReference>
<dbReference type="InterPro" id="IPR017937">
    <property type="entry name" value="Thioredoxin_CS"/>
</dbReference>
<dbReference type="AlphaFoldDB" id="A0A0N1F5J4"/>
<evidence type="ECO:0000259" key="3">
    <source>
        <dbReference type="PROSITE" id="PS51352"/>
    </source>
</evidence>
<dbReference type="EMBL" id="LGSZ01000047">
    <property type="protein sequence ID" value="KPH80060.1"/>
    <property type="molecule type" value="Genomic_DNA"/>
</dbReference>
<dbReference type="PROSITE" id="PS00194">
    <property type="entry name" value="THIOREDOXIN_1"/>
    <property type="match status" value="1"/>
</dbReference>
<dbReference type="RefSeq" id="WP_054210072.1">
    <property type="nucleotide sequence ID" value="NZ_LGSZ01000047.1"/>
</dbReference>
<dbReference type="InterPro" id="IPR036249">
    <property type="entry name" value="Thioredoxin-like_sf"/>
</dbReference>
<dbReference type="InterPro" id="IPR050620">
    <property type="entry name" value="Thioredoxin_H-type-like"/>
</dbReference>
<name>A0A0N1F5J4_9HYPH</name>
<dbReference type="PATRIC" id="fig|1526658.3.peg.4617"/>
<evidence type="ECO:0000256" key="2">
    <source>
        <dbReference type="SAM" id="SignalP"/>
    </source>
</evidence>
<dbReference type="PROSITE" id="PS51352">
    <property type="entry name" value="THIOREDOXIN_2"/>
    <property type="match status" value="1"/>
</dbReference>
<sequence length="131" mass="13898">MINRRHGLAALAAFSLALAGWGASAQEEKAYSPAALDAAIKAGQPVLIDVTATWCPTCKAQAPILSELAKQPRFKDLVVFKIDFDSQKDALRSLKVQHQSTLIVLKGGAEVGRSVGDTNKASIEALLSRAI</sequence>
<dbReference type="Pfam" id="PF00085">
    <property type="entry name" value="Thioredoxin"/>
    <property type="match status" value="1"/>
</dbReference>
<evidence type="ECO:0000256" key="1">
    <source>
        <dbReference type="ARBA" id="ARBA00023284"/>
    </source>
</evidence>
<dbReference type="SUPFAM" id="SSF52833">
    <property type="entry name" value="Thioredoxin-like"/>
    <property type="match status" value="1"/>
</dbReference>
<dbReference type="PANTHER" id="PTHR10438">
    <property type="entry name" value="THIOREDOXIN"/>
    <property type="match status" value="1"/>
</dbReference>
<organism evidence="4 5">
    <name type="scientific">Bosea vaviloviae</name>
    <dbReference type="NCBI Taxonomy" id="1526658"/>
    <lineage>
        <taxon>Bacteria</taxon>
        <taxon>Pseudomonadati</taxon>
        <taxon>Pseudomonadota</taxon>
        <taxon>Alphaproteobacteria</taxon>
        <taxon>Hyphomicrobiales</taxon>
        <taxon>Boseaceae</taxon>
        <taxon>Bosea</taxon>
    </lineage>
</organism>
<accession>A0A0N1F5J4</accession>
<protein>
    <submittedName>
        <fullName evidence="4">Thioredoxin</fullName>
    </submittedName>
</protein>
<proteinExistence type="predicted"/>
<keyword evidence="2" id="KW-0732">Signal</keyword>
<dbReference type="PANTHER" id="PTHR10438:SF417">
    <property type="entry name" value="THIOREDOXIN H5"/>
    <property type="match status" value="1"/>
</dbReference>
<dbReference type="GO" id="GO:0015036">
    <property type="term" value="F:disulfide oxidoreductase activity"/>
    <property type="evidence" value="ECO:0007669"/>
    <property type="project" value="UniProtKB-ARBA"/>
</dbReference>